<dbReference type="Proteomes" id="UP000612585">
    <property type="component" value="Unassembled WGS sequence"/>
</dbReference>
<comment type="caution">
    <text evidence="8">The sequence shown here is derived from an EMBL/GenBank/DDBJ whole genome shotgun (WGS) entry which is preliminary data.</text>
</comment>
<dbReference type="NCBIfam" id="TIGR02937">
    <property type="entry name" value="sigma70-ECF"/>
    <property type="match status" value="1"/>
</dbReference>
<dbReference type="RefSeq" id="WP_204013341.1">
    <property type="nucleotide sequence ID" value="NZ_BOPG01000119.1"/>
</dbReference>
<reference evidence="8" key="1">
    <citation type="submission" date="2021-01" db="EMBL/GenBank/DDBJ databases">
        <title>Whole genome shotgun sequence of Virgisporangium aurantiacum NBRC 16421.</title>
        <authorList>
            <person name="Komaki H."/>
            <person name="Tamura T."/>
        </authorList>
    </citation>
    <scope>NUCLEOTIDE SEQUENCE</scope>
    <source>
        <strain evidence="8">NBRC 16421</strain>
    </source>
</reference>
<keyword evidence="2" id="KW-0805">Transcription regulation</keyword>
<sequence>MDRVTEVEFTAFVAERTHVLFRTAYALTGNQHAAEDLLQAALAKLVLSWHRVSVDPERYARRIIYREHVSVWRRMWKRNELPTAEPPDWRVLDDDHAGAALDRVVLRTVLLTLPPRQRAVIILRYLEDRSEREVADILGCTTGTVGSQASRALAKLRAALGETEVAR</sequence>
<dbReference type="EMBL" id="BOPG01000119">
    <property type="protein sequence ID" value="GIJ64514.1"/>
    <property type="molecule type" value="Genomic_DNA"/>
</dbReference>
<evidence type="ECO:0000256" key="3">
    <source>
        <dbReference type="ARBA" id="ARBA00023082"/>
    </source>
</evidence>
<dbReference type="InterPro" id="IPR013324">
    <property type="entry name" value="RNA_pol_sigma_r3/r4-like"/>
</dbReference>
<gene>
    <name evidence="8" type="ORF">Vau01_120300</name>
</gene>
<dbReference type="GO" id="GO:0016987">
    <property type="term" value="F:sigma factor activity"/>
    <property type="evidence" value="ECO:0007669"/>
    <property type="project" value="UniProtKB-KW"/>
</dbReference>
<evidence type="ECO:0000259" key="6">
    <source>
        <dbReference type="Pfam" id="PF04542"/>
    </source>
</evidence>
<dbReference type="Pfam" id="PF08281">
    <property type="entry name" value="Sigma70_r4_2"/>
    <property type="match status" value="1"/>
</dbReference>
<evidence type="ECO:0000256" key="5">
    <source>
        <dbReference type="ARBA" id="ARBA00023163"/>
    </source>
</evidence>
<feature type="domain" description="RNA polymerase sigma factor 70 region 4 type 2" evidence="7">
    <location>
        <begin position="105"/>
        <end position="156"/>
    </location>
</feature>
<dbReference type="AlphaFoldDB" id="A0A8J3ZII0"/>
<dbReference type="InterPro" id="IPR014325">
    <property type="entry name" value="RNA_pol_sigma-E_actinobac"/>
</dbReference>
<dbReference type="Gene3D" id="1.10.10.10">
    <property type="entry name" value="Winged helix-like DNA-binding domain superfamily/Winged helix DNA-binding domain"/>
    <property type="match status" value="1"/>
</dbReference>
<dbReference type="InterPro" id="IPR007627">
    <property type="entry name" value="RNA_pol_sigma70_r2"/>
</dbReference>
<accession>A0A8J3ZII0</accession>
<dbReference type="SUPFAM" id="SSF88659">
    <property type="entry name" value="Sigma3 and sigma4 domains of RNA polymerase sigma factors"/>
    <property type="match status" value="1"/>
</dbReference>
<dbReference type="GO" id="GO:0003677">
    <property type="term" value="F:DNA binding"/>
    <property type="evidence" value="ECO:0007669"/>
    <property type="project" value="UniProtKB-KW"/>
</dbReference>
<evidence type="ECO:0000313" key="9">
    <source>
        <dbReference type="Proteomes" id="UP000612585"/>
    </source>
</evidence>
<keyword evidence="9" id="KW-1185">Reference proteome</keyword>
<evidence type="ECO:0000313" key="8">
    <source>
        <dbReference type="EMBL" id="GIJ64514.1"/>
    </source>
</evidence>
<evidence type="ECO:0000256" key="4">
    <source>
        <dbReference type="ARBA" id="ARBA00023125"/>
    </source>
</evidence>
<dbReference type="InterPro" id="IPR039425">
    <property type="entry name" value="RNA_pol_sigma-70-like"/>
</dbReference>
<dbReference type="SUPFAM" id="SSF88946">
    <property type="entry name" value="Sigma2 domain of RNA polymerase sigma factors"/>
    <property type="match status" value="1"/>
</dbReference>
<evidence type="ECO:0000256" key="2">
    <source>
        <dbReference type="ARBA" id="ARBA00023015"/>
    </source>
</evidence>
<dbReference type="InterPro" id="IPR036388">
    <property type="entry name" value="WH-like_DNA-bd_sf"/>
</dbReference>
<dbReference type="InterPro" id="IPR014284">
    <property type="entry name" value="RNA_pol_sigma-70_dom"/>
</dbReference>
<keyword evidence="4" id="KW-0238">DNA-binding</keyword>
<comment type="similarity">
    <text evidence="1">Belongs to the sigma-70 factor family. ECF subfamily.</text>
</comment>
<dbReference type="Gene3D" id="1.10.1740.10">
    <property type="match status" value="1"/>
</dbReference>
<dbReference type="CDD" id="cd06171">
    <property type="entry name" value="Sigma70_r4"/>
    <property type="match status" value="1"/>
</dbReference>
<dbReference type="GO" id="GO:0006352">
    <property type="term" value="P:DNA-templated transcription initiation"/>
    <property type="evidence" value="ECO:0007669"/>
    <property type="project" value="InterPro"/>
</dbReference>
<evidence type="ECO:0000259" key="7">
    <source>
        <dbReference type="Pfam" id="PF08281"/>
    </source>
</evidence>
<dbReference type="PANTHER" id="PTHR43133:SF50">
    <property type="entry name" value="ECF RNA POLYMERASE SIGMA FACTOR SIGM"/>
    <property type="match status" value="1"/>
</dbReference>
<proteinExistence type="inferred from homology"/>
<dbReference type="GO" id="GO:0000428">
    <property type="term" value="C:DNA-directed RNA polymerase complex"/>
    <property type="evidence" value="ECO:0007669"/>
    <property type="project" value="UniProtKB-KW"/>
</dbReference>
<evidence type="ECO:0000256" key="1">
    <source>
        <dbReference type="ARBA" id="ARBA00010641"/>
    </source>
</evidence>
<dbReference type="PANTHER" id="PTHR43133">
    <property type="entry name" value="RNA POLYMERASE ECF-TYPE SIGMA FACTO"/>
    <property type="match status" value="1"/>
</dbReference>
<dbReference type="Pfam" id="PF04542">
    <property type="entry name" value="Sigma70_r2"/>
    <property type="match status" value="1"/>
</dbReference>
<keyword evidence="8" id="KW-0240">DNA-directed RNA polymerase</keyword>
<organism evidence="8 9">
    <name type="scientific">Virgisporangium aurantiacum</name>
    <dbReference type="NCBI Taxonomy" id="175570"/>
    <lineage>
        <taxon>Bacteria</taxon>
        <taxon>Bacillati</taxon>
        <taxon>Actinomycetota</taxon>
        <taxon>Actinomycetes</taxon>
        <taxon>Micromonosporales</taxon>
        <taxon>Micromonosporaceae</taxon>
        <taxon>Virgisporangium</taxon>
    </lineage>
</organism>
<dbReference type="NCBIfam" id="TIGR02983">
    <property type="entry name" value="SigE-fam_strep"/>
    <property type="match status" value="1"/>
</dbReference>
<name>A0A8J3ZII0_9ACTN</name>
<dbReference type="InterPro" id="IPR013325">
    <property type="entry name" value="RNA_pol_sigma_r2"/>
</dbReference>
<feature type="domain" description="RNA polymerase sigma-70 region 2" evidence="6">
    <location>
        <begin position="19"/>
        <end position="76"/>
    </location>
</feature>
<keyword evidence="5" id="KW-0804">Transcription</keyword>
<dbReference type="InterPro" id="IPR013249">
    <property type="entry name" value="RNA_pol_sigma70_r4_t2"/>
</dbReference>
<protein>
    <submittedName>
        <fullName evidence="8">DNA-directed RNA polymerase sigma-70 factor</fullName>
    </submittedName>
</protein>
<keyword evidence="3" id="KW-0731">Sigma factor</keyword>